<keyword evidence="2" id="KW-1185">Reference proteome</keyword>
<evidence type="ECO:0000313" key="1">
    <source>
        <dbReference type="EMBL" id="OAB72842.1"/>
    </source>
</evidence>
<dbReference type="OrthoDB" id="2666969at2"/>
<dbReference type="Proteomes" id="UP000077134">
    <property type="component" value="Unassembled WGS sequence"/>
</dbReference>
<dbReference type="STRING" id="1763538.LPB68_04715"/>
<gene>
    <name evidence="1" type="ORF">PNBC_15535</name>
</gene>
<dbReference type="AlphaFoldDB" id="A0A167C6L4"/>
<proteinExistence type="predicted"/>
<organism evidence="1 2">
    <name type="scientific">Paenibacillus crassostreae</name>
    <dbReference type="NCBI Taxonomy" id="1763538"/>
    <lineage>
        <taxon>Bacteria</taxon>
        <taxon>Bacillati</taxon>
        <taxon>Bacillota</taxon>
        <taxon>Bacilli</taxon>
        <taxon>Bacillales</taxon>
        <taxon>Paenibacillaceae</taxon>
        <taxon>Paenibacillus</taxon>
    </lineage>
</organism>
<dbReference type="RefSeq" id="WP_068659712.1">
    <property type="nucleotide sequence ID" value="NZ_CP017770.1"/>
</dbReference>
<reference evidence="1 2" key="1">
    <citation type="submission" date="2016-02" db="EMBL/GenBank/DDBJ databases">
        <title>Paenibacillus sp. LPB0068, isolated from Crassostrea gigas.</title>
        <authorList>
            <person name="Shin S.-K."/>
            <person name="Yi H."/>
        </authorList>
    </citation>
    <scope>NUCLEOTIDE SEQUENCE [LARGE SCALE GENOMIC DNA]</scope>
    <source>
        <strain evidence="1 2">LPB0068</strain>
    </source>
</reference>
<dbReference type="KEGG" id="pcx:LPB68_04715"/>
<sequence>MTRLQIPELGHGPITIFENEDGTKQLKDGLSRLWCACGEAAVHYYSGNPPQYQFQCVDCKQDLEELD</sequence>
<protein>
    <submittedName>
        <fullName evidence="1">Uncharacterized protein</fullName>
    </submittedName>
</protein>
<comment type="caution">
    <text evidence="1">The sequence shown here is derived from an EMBL/GenBank/DDBJ whole genome shotgun (WGS) entry which is preliminary data.</text>
</comment>
<evidence type="ECO:0000313" key="2">
    <source>
        <dbReference type="Proteomes" id="UP000077134"/>
    </source>
</evidence>
<name>A0A167C6L4_9BACL</name>
<accession>A0A167C6L4</accession>
<dbReference type="EMBL" id="LSFN01000032">
    <property type="protein sequence ID" value="OAB72842.1"/>
    <property type="molecule type" value="Genomic_DNA"/>
</dbReference>